<keyword evidence="7 12" id="KW-0378">Hydrolase</keyword>
<dbReference type="PANTHER" id="PTHR48250:SF2">
    <property type="entry name" value="CUTINASE"/>
    <property type="match status" value="1"/>
</dbReference>
<dbReference type="InterPro" id="IPR011150">
    <property type="entry name" value="Cutinase_monf"/>
</dbReference>
<dbReference type="Gene3D" id="3.40.50.1820">
    <property type="entry name" value="alpha/beta hydrolase"/>
    <property type="match status" value="1"/>
</dbReference>
<dbReference type="PRINTS" id="PR00129">
    <property type="entry name" value="CUTINASE"/>
</dbReference>
<feature type="disulfide bond" evidence="11">
    <location>
        <begin position="182"/>
        <end position="189"/>
    </location>
</feature>
<keyword evidence="8 11" id="KW-1015">Disulfide bond</keyword>
<evidence type="ECO:0000256" key="4">
    <source>
        <dbReference type="ARBA" id="ARBA00022487"/>
    </source>
</evidence>
<name>A0AA40D7S9_9PEZI</name>
<evidence type="ECO:0000256" key="6">
    <source>
        <dbReference type="ARBA" id="ARBA00022729"/>
    </source>
</evidence>
<evidence type="ECO:0000256" key="5">
    <source>
        <dbReference type="ARBA" id="ARBA00022525"/>
    </source>
</evidence>
<feature type="signal peptide" evidence="12">
    <location>
        <begin position="1"/>
        <end position="21"/>
    </location>
</feature>
<dbReference type="PANTHER" id="PTHR48250">
    <property type="entry name" value="CUTINASE 2-RELATED"/>
    <property type="match status" value="1"/>
</dbReference>
<dbReference type="SMART" id="SM01110">
    <property type="entry name" value="Cutinase"/>
    <property type="match status" value="1"/>
</dbReference>
<reference evidence="13" key="1">
    <citation type="submission" date="2023-06" db="EMBL/GenBank/DDBJ databases">
        <title>Multi-omics analyses reveal the molecular pathogenesis toolkit of Lasiodiplodia hormozganensis, a cross-kingdom pathogen.</title>
        <authorList>
            <person name="Felix C."/>
            <person name="Meneses R."/>
            <person name="Goncalves M.F.M."/>
            <person name="Tilleman L."/>
            <person name="Duarte A.S."/>
            <person name="Jorrin-Novo J.V."/>
            <person name="Van De Peer Y."/>
            <person name="Deforce D."/>
            <person name="Van Nieuwerburgh F."/>
            <person name="Esteves A.C."/>
            <person name="Alves A."/>
        </authorList>
    </citation>
    <scope>NUCLEOTIDE SEQUENCE</scope>
    <source>
        <strain evidence="13">CBS 339.90</strain>
    </source>
</reference>
<dbReference type="InterPro" id="IPR029058">
    <property type="entry name" value="AB_hydrolase_fold"/>
</dbReference>
<feature type="active site" evidence="10">
    <location>
        <position position="186"/>
    </location>
</feature>
<evidence type="ECO:0000256" key="2">
    <source>
        <dbReference type="ARBA" id="ARBA00007534"/>
    </source>
</evidence>
<keyword evidence="6 12" id="KW-0732">Signal</keyword>
<evidence type="ECO:0000256" key="12">
    <source>
        <dbReference type="RuleBase" id="RU361263"/>
    </source>
</evidence>
<evidence type="ECO:0000256" key="10">
    <source>
        <dbReference type="PIRSR" id="PIRSR611150-1"/>
    </source>
</evidence>
<evidence type="ECO:0000313" key="13">
    <source>
        <dbReference type="EMBL" id="KAK0663638.1"/>
    </source>
</evidence>
<evidence type="ECO:0000256" key="11">
    <source>
        <dbReference type="PIRSR" id="PIRSR611150-2"/>
    </source>
</evidence>
<feature type="chain" id="PRO_5041488851" description="Cutinase" evidence="12">
    <location>
        <begin position="22"/>
        <end position="234"/>
    </location>
</feature>
<dbReference type="EMBL" id="JAUJDW010000003">
    <property type="protein sequence ID" value="KAK0663638.1"/>
    <property type="molecule type" value="Genomic_DNA"/>
</dbReference>
<dbReference type="EC" id="3.1.1.74" evidence="3 12"/>
<protein>
    <recommendedName>
        <fullName evidence="3 12">Cutinase</fullName>
        <ecNumber evidence="3 12">3.1.1.74</ecNumber>
    </recommendedName>
</protein>
<comment type="similarity">
    <text evidence="2 12">Belongs to the cutinase family.</text>
</comment>
<evidence type="ECO:0000256" key="1">
    <source>
        <dbReference type="ARBA" id="ARBA00004613"/>
    </source>
</evidence>
<feature type="active site" description="Nucleophile" evidence="10">
    <location>
        <position position="134"/>
    </location>
</feature>
<dbReference type="InterPro" id="IPR000675">
    <property type="entry name" value="Cutinase/axe"/>
</dbReference>
<evidence type="ECO:0000256" key="8">
    <source>
        <dbReference type="ARBA" id="ARBA00023157"/>
    </source>
</evidence>
<dbReference type="SUPFAM" id="SSF53474">
    <property type="entry name" value="alpha/beta-Hydrolases"/>
    <property type="match status" value="1"/>
</dbReference>
<comment type="catalytic activity">
    <reaction evidence="9 12">
        <text>cutin + H2O = cutin monomers.</text>
        <dbReference type="EC" id="3.1.1.74"/>
    </reaction>
</comment>
<accession>A0AA40D7S9</accession>
<comment type="caution">
    <text evidence="13">The sequence shown here is derived from an EMBL/GenBank/DDBJ whole genome shotgun (WGS) entry which is preliminary data.</text>
</comment>
<evidence type="ECO:0000256" key="7">
    <source>
        <dbReference type="ARBA" id="ARBA00022801"/>
    </source>
</evidence>
<keyword evidence="4 12" id="KW-0719">Serine esterase</keyword>
<comment type="subcellular location">
    <subcellularLocation>
        <location evidence="1 12">Secreted</location>
    </subcellularLocation>
</comment>
<gene>
    <name evidence="13" type="primary">cutA_1</name>
    <name evidence="13" type="ORF">DIS24_g1054</name>
</gene>
<evidence type="ECO:0000256" key="3">
    <source>
        <dbReference type="ARBA" id="ARBA00013095"/>
    </source>
</evidence>
<comment type="function">
    <text evidence="12">Catalyzes the hydrolysis of complex carboxylic polyesters found in the cell wall of plants. Degrades cutin, a macromolecule that forms the structure of the plant cuticle.</text>
</comment>
<keyword evidence="14" id="KW-1185">Reference proteome</keyword>
<dbReference type="Pfam" id="PF01083">
    <property type="entry name" value="Cutinase"/>
    <property type="match status" value="1"/>
</dbReference>
<feature type="disulfide bond" evidence="11">
    <location>
        <begin position="47"/>
        <end position="123"/>
    </location>
</feature>
<dbReference type="GO" id="GO:0016052">
    <property type="term" value="P:carbohydrate catabolic process"/>
    <property type="evidence" value="ECO:0007669"/>
    <property type="project" value="TreeGrafter"/>
</dbReference>
<proteinExistence type="inferred from homology"/>
<feature type="active site" description="Proton donor/acceptor" evidence="10">
    <location>
        <position position="214"/>
    </location>
</feature>
<dbReference type="AlphaFoldDB" id="A0AA40D7S9"/>
<evidence type="ECO:0000313" key="14">
    <source>
        <dbReference type="Proteomes" id="UP001175001"/>
    </source>
</evidence>
<keyword evidence="5 12" id="KW-0964">Secreted</keyword>
<dbReference type="GO" id="GO:0005576">
    <property type="term" value="C:extracellular region"/>
    <property type="evidence" value="ECO:0007669"/>
    <property type="project" value="UniProtKB-SubCell"/>
</dbReference>
<evidence type="ECO:0000256" key="9">
    <source>
        <dbReference type="ARBA" id="ARBA00034045"/>
    </source>
</evidence>
<organism evidence="13 14">
    <name type="scientific">Lasiodiplodia hormozganensis</name>
    <dbReference type="NCBI Taxonomy" id="869390"/>
    <lineage>
        <taxon>Eukaryota</taxon>
        <taxon>Fungi</taxon>
        <taxon>Dikarya</taxon>
        <taxon>Ascomycota</taxon>
        <taxon>Pezizomycotina</taxon>
        <taxon>Dothideomycetes</taxon>
        <taxon>Dothideomycetes incertae sedis</taxon>
        <taxon>Botryosphaeriales</taxon>
        <taxon>Botryosphaeriaceae</taxon>
        <taxon>Lasiodiplodia</taxon>
    </lineage>
</organism>
<dbReference type="PROSITE" id="PS00155">
    <property type="entry name" value="CUTINASE_1"/>
    <property type="match status" value="1"/>
</dbReference>
<dbReference type="Proteomes" id="UP001175001">
    <property type="component" value="Unassembled WGS sequence"/>
</dbReference>
<dbReference type="GO" id="GO:0050525">
    <property type="term" value="F:cutinase activity"/>
    <property type="evidence" value="ECO:0007669"/>
    <property type="project" value="UniProtKB-UniRule"/>
</dbReference>
<dbReference type="InterPro" id="IPR043580">
    <property type="entry name" value="CUTINASE_1"/>
</dbReference>
<sequence length="234" mass="23352">MKSTTALLTATLSSLTLLTTSSPVPAPSPQLSLGGTQNGVTSGTATCKPVTLIFARGTFELSNMGSVVGPSLASDVGKAIGTDKLAVQGVNYAADVAGIFAEITGGAGTAAMLAEAKQALSKCPQTKLVLSGYSQGAMLVHNTIGKMQAAEKEKIVAAVTFGDPFKSVKLDGVGAERFKTFCATGDPVCGLGGVSALTGMVSSGGDQSSSMLNHLGYGADAPAAAKFIQSRLGS</sequence>